<dbReference type="InterPro" id="IPR010697">
    <property type="entry name" value="YspA"/>
</dbReference>
<dbReference type="Proteomes" id="UP001165341">
    <property type="component" value="Unassembled WGS sequence"/>
</dbReference>
<comment type="caution">
    <text evidence="1">The sequence shown here is derived from an EMBL/GenBank/DDBJ whole genome shotgun (WGS) entry which is preliminary data.</text>
</comment>
<name>A0AA41UMD4_9MICO</name>
<keyword evidence="2" id="KW-1185">Reference proteome</keyword>
<dbReference type="Pfam" id="PF06908">
    <property type="entry name" value="YpsA"/>
    <property type="match status" value="1"/>
</dbReference>
<protein>
    <submittedName>
        <fullName evidence="1">DUF1273 domain-containing protein</fullName>
    </submittedName>
</protein>
<gene>
    <name evidence="1" type="ORF">MQH31_18170</name>
</gene>
<dbReference type="SUPFAM" id="SSF102405">
    <property type="entry name" value="MCP/YpsA-like"/>
    <property type="match status" value="1"/>
</dbReference>
<dbReference type="PANTHER" id="PTHR38440:SF1">
    <property type="entry name" value="UPF0398 PROTEIN SPR0331"/>
    <property type="match status" value="1"/>
</dbReference>
<organism evidence="1 2">
    <name type="scientific">Cryobacterium zhongshanensis</name>
    <dbReference type="NCBI Taxonomy" id="2928153"/>
    <lineage>
        <taxon>Bacteria</taxon>
        <taxon>Bacillati</taxon>
        <taxon>Actinomycetota</taxon>
        <taxon>Actinomycetes</taxon>
        <taxon>Micrococcales</taxon>
        <taxon>Microbacteriaceae</taxon>
        <taxon>Cryobacterium</taxon>
    </lineage>
</organism>
<proteinExistence type="predicted"/>
<evidence type="ECO:0000313" key="1">
    <source>
        <dbReference type="EMBL" id="MCI4659736.1"/>
    </source>
</evidence>
<dbReference type="PANTHER" id="PTHR38440">
    <property type="entry name" value="UPF0398 PROTEIN YPSA"/>
    <property type="match status" value="1"/>
</dbReference>
<accession>A0AA41UMD4</accession>
<sequence length="185" mass="20647">MPLSTPPESFHVALTGHRPSKLAGYDLTHPFYVALQSWLEHIISTGLNQHPHLTLHSGLALGADTVWSQAILAMRERFPDRISFVAEVPVMTQSSQWPAKRDTQFWQKQIDSADLVNVYAESYTPRAMQLRNEGMIRASQQVLAVWDGSTGGTGHAVRFAEKNGIPVFRMTPEQIRDCAGNTITH</sequence>
<reference evidence="1" key="1">
    <citation type="submission" date="2022-03" db="EMBL/GenBank/DDBJ databases">
        <title>Cryobacterium sp. nov. strain ZS14-85, isolated from Antarctic soil.</title>
        <authorList>
            <person name="Li J."/>
            <person name="Niu G."/>
        </authorList>
    </citation>
    <scope>NUCLEOTIDE SEQUENCE</scope>
    <source>
        <strain evidence="1">ZS14-85</strain>
    </source>
</reference>
<dbReference type="Gene3D" id="3.40.50.450">
    <property type="match status" value="1"/>
</dbReference>
<dbReference type="AlphaFoldDB" id="A0AA41UMD4"/>
<evidence type="ECO:0000313" key="2">
    <source>
        <dbReference type="Proteomes" id="UP001165341"/>
    </source>
</evidence>
<dbReference type="EMBL" id="JALGAR010000006">
    <property type="protein sequence ID" value="MCI4659736.1"/>
    <property type="molecule type" value="Genomic_DNA"/>
</dbReference>
<dbReference type="RefSeq" id="WP_243013227.1">
    <property type="nucleotide sequence ID" value="NZ_JALGAR010000006.1"/>
</dbReference>